<evidence type="ECO:0000259" key="2">
    <source>
        <dbReference type="PROSITE" id="PS50800"/>
    </source>
</evidence>
<dbReference type="InterPro" id="IPR003034">
    <property type="entry name" value="SAP_dom"/>
</dbReference>
<evidence type="ECO:0000313" key="4">
    <source>
        <dbReference type="Proteomes" id="UP000241769"/>
    </source>
</evidence>
<proteinExistence type="predicted"/>
<name>A0A2P6NC52_9EUKA</name>
<feature type="region of interest" description="Disordered" evidence="1">
    <location>
        <begin position="150"/>
        <end position="201"/>
    </location>
</feature>
<dbReference type="Pfam" id="PF02037">
    <property type="entry name" value="SAP"/>
    <property type="match status" value="1"/>
</dbReference>
<comment type="caution">
    <text evidence="3">The sequence shown here is derived from an EMBL/GenBank/DDBJ whole genome shotgun (WGS) entry which is preliminary data.</text>
</comment>
<feature type="region of interest" description="Disordered" evidence="1">
    <location>
        <begin position="216"/>
        <end position="240"/>
    </location>
</feature>
<dbReference type="EMBL" id="MDYQ01000122">
    <property type="protein sequence ID" value="PRP81513.1"/>
    <property type="molecule type" value="Genomic_DNA"/>
</dbReference>
<feature type="region of interest" description="Disordered" evidence="1">
    <location>
        <begin position="302"/>
        <end position="373"/>
    </location>
</feature>
<feature type="domain" description="SAP" evidence="2">
    <location>
        <begin position="255"/>
        <end position="289"/>
    </location>
</feature>
<keyword evidence="4" id="KW-1185">Reference proteome</keyword>
<reference evidence="3 4" key="1">
    <citation type="journal article" date="2018" name="Genome Biol. Evol.">
        <title>Multiple Roots of Fruiting Body Formation in Amoebozoa.</title>
        <authorList>
            <person name="Hillmann F."/>
            <person name="Forbes G."/>
            <person name="Novohradska S."/>
            <person name="Ferling I."/>
            <person name="Riege K."/>
            <person name="Groth M."/>
            <person name="Westermann M."/>
            <person name="Marz M."/>
            <person name="Spaller T."/>
            <person name="Winckler T."/>
            <person name="Schaap P."/>
            <person name="Glockner G."/>
        </authorList>
    </citation>
    <scope>NUCLEOTIDE SEQUENCE [LARGE SCALE GENOMIC DNA]</scope>
    <source>
        <strain evidence="3 4">Jena</strain>
    </source>
</reference>
<dbReference type="Gene3D" id="1.10.720.30">
    <property type="entry name" value="SAP domain"/>
    <property type="match status" value="1"/>
</dbReference>
<organism evidence="3 4">
    <name type="scientific">Planoprotostelium fungivorum</name>
    <dbReference type="NCBI Taxonomy" id="1890364"/>
    <lineage>
        <taxon>Eukaryota</taxon>
        <taxon>Amoebozoa</taxon>
        <taxon>Evosea</taxon>
        <taxon>Variosea</taxon>
        <taxon>Cavosteliida</taxon>
        <taxon>Cavosteliaceae</taxon>
        <taxon>Planoprotostelium</taxon>
    </lineage>
</organism>
<feature type="compositionally biased region" description="Polar residues" evidence="1">
    <location>
        <begin position="154"/>
        <end position="165"/>
    </location>
</feature>
<feature type="compositionally biased region" description="Low complexity" evidence="1">
    <location>
        <begin position="329"/>
        <end position="345"/>
    </location>
</feature>
<dbReference type="AlphaFoldDB" id="A0A2P6NC52"/>
<evidence type="ECO:0000256" key="1">
    <source>
        <dbReference type="SAM" id="MobiDB-lite"/>
    </source>
</evidence>
<dbReference type="SMART" id="SM00513">
    <property type="entry name" value="SAP"/>
    <property type="match status" value="1"/>
</dbReference>
<dbReference type="InterPro" id="IPR036361">
    <property type="entry name" value="SAP_dom_sf"/>
</dbReference>
<feature type="compositionally biased region" description="Pro residues" evidence="1">
    <location>
        <begin position="316"/>
        <end position="325"/>
    </location>
</feature>
<sequence length="640" mass="69129">MSVLYLQLYGDFHTRVWADCNTQSREKCQETGGAWVYQQQLSLVFLTTASSSVMQFNTTFDHDNEAHRCELHYLLSVIYPYMFKNVDRRPKTLTSTTTIINRNNANNLTKKIDLTTKSTVKRKPTLEMTSEATKRMKANQINSQGVQAFVKSDPCNSGNESSAASSPVGAPLSSVTSPIDQSSPLHLSDTSTPPPPSTISITSAAKLNSMASKSITSVTAGKSVPPKGSTKPPKEVKVKPPPPLLMFKGVNFAYLCNLKVNELQEHLRKHKASVKGNKPQLLERLAKIQYDLLVAQAARTGNGDVSTLPTPRATVIPPPTSPAPPIKRSIVSGGVSIKSSAGGQPAPRPPPTPTSQQQQANLRPPPAVQGKPDAVKTRYVITSGSVTPIVKQPAVKSVKASGPPTEPFVRTNGGGSIVRQGTNVPLSNTLPLTKPRTAPLPTKTSTVDPRIQKPTIPPRIAPSGGVAPPSHALQKKMTAEKTKGTAGVVPRPPIRAPVKVTKILPRTISHESNPPRETVTPLIETSILSTSDASINLLEFETFAPTLELLDPPIDITGEMDLSSHLLINPLPTQKEYHFMRWAWKPKPSGWGSKDSASLLKGPHEGKERWKSILTPRIYFSELGAKRPAQTETMAGCADT</sequence>
<feature type="region of interest" description="Disordered" evidence="1">
    <location>
        <begin position="397"/>
        <end position="470"/>
    </location>
</feature>
<feature type="compositionally biased region" description="Polar residues" evidence="1">
    <location>
        <begin position="419"/>
        <end position="431"/>
    </location>
</feature>
<gene>
    <name evidence="3" type="ORF">PROFUN_10875</name>
</gene>
<evidence type="ECO:0000313" key="3">
    <source>
        <dbReference type="EMBL" id="PRP81513.1"/>
    </source>
</evidence>
<dbReference type="Proteomes" id="UP000241769">
    <property type="component" value="Unassembled WGS sequence"/>
</dbReference>
<protein>
    <recommendedName>
        <fullName evidence="2">SAP domain-containing protein</fullName>
    </recommendedName>
</protein>
<dbReference type="SUPFAM" id="SSF68906">
    <property type="entry name" value="SAP domain"/>
    <property type="match status" value="1"/>
</dbReference>
<dbReference type="InParanoid" id="A0A2P6NC52"/>
<accession>A0A2P6NC52</accession>
<feature type="compositionally biased region" description="Polar residues" evidence="1">
    <location>
        <begin position="173"/>
        <end position="189"/>
    </location>
</feature>
<dbReference type="PROSITE" id="PS50800">
    <property type="entry name" value="SAP"/>
    <property type="match status" value="1"/>
</dbReference>